<dbReference type="PANTHER" id="PTHR33332">
    <property type="entry name" value="REVERSE TRANSCRIPTASE DOMAIN-CONTAINING PROTEIN"/>
    <property type="match status" value="1"/>
</dbReference>
<evidence type="ECO:0000313" key="2">
    <source>
        <dbReference type="Proteomes" id="UP001623348"/>
    </source>
</evidence>
<sequence length="166" mass="18962">MINGMKFKKVKCQILHIGQSNAGHRYKLGEAQLESSPAEKDLGVLVNSRLSMREQCALAAQRANHILGGIKHSITCWSREVIFLVYLVLVQRHLGYCVQFWAPKFKKDMKVLECIQRKATKLVAGPEGMSYEKQRRTLGFCRLEKRRLTGNLIALYSLLRKGRGRC</sequence>
<dbReference type="EMBL" id="BAAFJT010000003">
    <property type="protein sequence ID" value="GAB0187548.1"/>
    <property type="molecule type" value="Genomic_DNA"/>
</dbReference>
<accession>A0ABC9WQ20</accession>
<evidence type="ECO:0008006" key="3">
    <source>
        <dbReference type="Google" id="ProtNLM"/>
    </source>
</evidence>
<keyword evidence="2" id="KW-1185">Reference proteome</keyword>
<comment type="caution">
    <text evidence="1">The sequence shown here is derived from an EMBL/GenBank/DDBJ whole genome shotgun (WGS) entry which is preliminary data.</text>
</comment>
<dbReference type="PRINTS" id="PR01345">
    <property type="entry name" value="CERVTRCPTASE"/>
</dbReference>
<protein>
    <recommendedName>
        <fullName evidence="3">Reverse transcriptase</fullName>
    </recommendedName>
</protein>
<evidence type="ECO:0000313" key="1">
    <source>
        <dbReference type="EMBL" id="GAB0187548.1"/>
    </source>
</evidence>
<proteinExistence type="predicted"/>
<gene>
    <name evidence="1" type="ORF">GRJ2_001220100</name>
</gene>
<name>A0ABC9WQ20_GRUJA</name>
<dbReference type="AlphaFoldDB" id="A0ABC9WQ20"/>
<organism evidence="1 2">
    <name type="scientific">Grus japonensis</name>
    <name type="common">Japanese crane</name>
    <name type="synonym">Red-crowned crane</name>
    <dbReference type="NCBI Taxonomy" id="30415"/>
    <lineage>
        <taxon>Eukaryota</taxon>
        <taxon>Metazoa</taxon>
        <taxon>Chordata</taxon>
        <taxon>Craniata</taxon>
        <taxon>Vertebrata</taxon>
        <taxon>Euteleostomi</taxon>
        <taxon>Archelosauria</taxon>
        <taxon>Archosauria</taxon>
        <taxon>Dinosauria</taxon>
        <taxon>Saurischia</taxon>
        <taxon>Theropoda</taxon>
        <taxon>Coelurosauria</taxon>
        <taxon>Aves</taxon>
        <taxon>Neognathae</taxon>
        <taxon>Neoaves</taxon>
        <taxon>Gruiformes</taxon>
        <taxon>Gruidae</taxon>
        <taxon>Grus</taxon>
    </lineage>
</organism>
<dbReference type="Proteomes" id="UP001623348">
    <property type="component" value="Unassembled WGS sequence"/>
</dbReference>
<reference evidence="1 2" key="1">
    <citation type="submission" date="2024-06" db="EMBL/GenBank/DDBJ databases">
        <title>The draft genome of Grus japonensis, version 3.</title>
        <authorList>
            <person name="Nabeshima K."/>
            <person name="Suzuki S."/>
            <person name="Onuma M."/>
        </authorList>
    </citation>
    <scope>NUCLEOTIDE SEQUENCE [LARGE SCALE GENOMIC DNA]</scope>
    <source>
        <strain evidence="1 2">451A</strain>
    </source>
</reference>